<organism evidence="2 3">
    <name type="scientific">Flagellimonas sediminis</name>
    <dbReference type="NCBI Taxonomy" id="2696468"/>
    <lineage>
        <taxon>Bacteria</taxon>
        <taxon>Pseudomonadati</taxon>
        <taxon>Bacteroidota</taxon>
        <taxon>Flavobacteriia</taxon>
        <taxon>Flavobacteriales</taxon>
        <taxon>Flavobacteriaceae</taxon>
        <taxon>Flagellimonas</taxon>
    </lineage>
</organism>
<feature type="transmembrane region" description="Helical" evidence="1">
    <location>
        <begin position="97"/>
        <end position="120"/>
    </location>
</feature>
<dbReference type="Proteomes" id="UP000468707">
    <property type="component" value="Unassembled WGS sequence"/>
</dbReference>
<comment type="caution">
    <text evidence="2">The sequence shown here is derived from an EMBL/GenBank/DDBJ whole genome shotgun (WGS) entry which is preliminary data.</text>
</comment>
<sequence length="129" mass="14746">MSPNSIGILIGICGLMVIFLTKNKANTLFTKKLWHTSLILFLSYTILLLFVEIRWEYLQYYASRFDLNQDGTLDWNESTDEALNALQKASHDTARNFAFLTTALFSTLIATLFFIANHLFSKKSKNPSI</sequence>
<keyword evidence="1" id="KW-1133">Transmembrane helix</keyword>
<gene>
    <name evidence="2" type="ORF">GTK07_10385</name>
</gene>
<protein>
    <submittedName>
        <fullName evidence="2">Uncharacterized protein</fullName>
    </submittedName>
</protein>
<name>A0A6I5KZH2_9FLAO</name>
<dbReference type="RefSeq" id="WP_163635175.1">
    <property type="nucleotide sequence ID" value="NZ_JAAAMI010000004.1"/>
</dbReference>
<dbReference type="AlphaFoldDB" id="A0A6I5KZH2"/>
<reference evidence="2 3" key="1">
    <citation type="submission" date="2020-01" db="EMBL/GenBank/DDBJ databases">
        <title>Muricauda sediminis sp.nov. 40Bstr401.</title>
        <authorList>
            <person name="Xue Z."/>
            <person name="Zhu S."/>
            <person name="Ren N."/>
            <person name="Chen T."/>
            <person name="Chen X."/>
            <person name="Chen J."/>
            <person name="Yang J."/>
        </authorList>
    </citation>
    <scope>NUCLEOTIDE SEQUENCE [LARGE SCALE GENOMIC DNA]</scope>
    <source>
        <strain evidence="2 3">40Bstr401</strain>
    </source>
</reference>
<keyword evidence="3" id="KW-1185">Reference proteome</keyword>
<evidence type="ECO:0000256" key="1">
    <source>
        <dbReference type="SAM" id="Phobius"/>
    </source>
</evidence>
<accession>A0A6I5KZH2</accession>
<keyword evidence="1" id="KW-0472">Membrane</keyword>
<evidence type="ECO:0000313" key="3">
    <source>
        <dbReference type="Proteomes" id="UP000468707"/>
    </source>
</evidence>
<evidence type="ECO:0000313" key="2">
    <source>
        <dbReference type="EMBL" id="NDV43732.1"/>
    </source>
</evidence>
<feature type="transmembrane region" description="Helical" evidence="1">
    <location>
        <begin position="33"/>
        <end position="51"/>
    </location>
</feature>
<dbReference type="EMBL" id="JAAAMI010000004">
    <property type="protein sequence ID" value="NDV43732.1"/>
    <property type="molecule type" value="Genomic_DNA"/>
</dbReference>
<feature type="transmembrane region" description="Helical" evidence="1">
    <location>
        <begin position="6"/>
        <end position="21"/>
    </location>
</feature>
<proteinExistence type="predicted"/>
<keyword evidence="1" id="KW-0812">Transmembrane</keyword>